<feature type="compositionally biased region" description="Polar residues" evidence="1">
    <location>
        <begin position="75"/>
        <end position="85"/>
    </location>
</feature>
<dbReference type="EMBL" id="SRLO01000001">
    <property type="protein sequence ID" value="TNN89449.1"/>
    <property type="molecule type" value="Genomic_DNA"/>
</dbReference>
<dbReference type="AlphaFoldDB" id="A0A4Z2JGN2"/>
<keyword evidence="3" id="KW-1185">Reference proteome</keyword>
<name>A0A4Z2JGN2_9TELE</name>
<proteinExistence type="predicted"/>
<evidence type="ECO:0000256" key="1">
    <source>
        <dbReference type="SAM" id="MobiDB-lite"/>
    </source>
</evidence>
<accession>A0A4Z2JGN2</accession>
<evidence type="ECO:0000313" key="2">
    <source>
        <dbReference type="EMBL" id="TNN89449.1"/>
    </source>
</evidence>
<protein>
    <submittedName>
        <fullName evidence="2">Uncharacterized protein</fullName>
    </submittedName>
</protein>
<gene>
    <name evidence="2" type="ORF">EYF80_000052</name>
</gene>
<reference evidence="2 3" key="1">
    <citation type="submission" date="2019-03" db="EMBL/GenBank/DDBJ databases">
        <title>First draft genome of Liparis tanakae, snailfish: a comprehensive survey of snailfish specific genes.</title>
        <authorList>
            <person name="Kim W."/>
            <person name="Song I."/>
            <person name="Jeong J.-H."/>
            <person name="Kim D."/>
            <person name="Kim S."/>
            <person name="Ryu S."/>
            <person name="Song J.Y."/>
            <person name="Lee S.K."/>
        </authorList>
    </citation>
    <scope>NUCLEOTIDE SEQUENCE [LARGE SCALE GENOMIC DNA]</scope>
    <source>
        <tissue evidence="2">Muscle</tissue>
    </source>
</reference>
<dbReference type="Proteomes" id="UP000314294">
    <property type="component" value="Unassembled WGS sequence"/>
</dbReference>
<organism evidence="2 3">
    <name type="scientific">Liparis tanakae</name>
    <name type="common">Tanaka's snailfish</name>
    <dbReference type="NCBI Taxonomy" id="230148"/>
    <lineage>
        <taxon>Eukaryota</taxon>
        <taxon>Metazoa</taxon>
        <taxon>Chordata</taxon>
        <taxon>Craniata</taxon>
        <taxon>Vertebrata</taxon>
        <taxon>Euteleostomi</taxon>
        <taxon>Actinopterygii</taxon>
        <taxon>Neopterygii</taxon>
        <taxon>Teleostei</taxon>
        <taxon>Neoteleostei</taxon>
        <taxon>Acanthomorphata</taxon>
        <taxon>Eupercaria</taxon>
        <taxon>Perciformes</taxon>
        <taxon>Cottioidei</taxon>
        <taxon>Cottales</taxon>
        <taxon>Liparidae</taxon>
        <taxon>Liparis</taxon>
    </lineage>
</organism>
<sequence>MPGKGKDTPRLELDRVEAVVARTARDGIKAALDNPSPPLCNELWQIGSLLRKKGMKDEIKAREPFLIREDVPEKQPSSAITGNKSQLKKPGSSWKAAGTDQSLAIKIPAVTCGP</sequence>
<comment type="caution">
    <text evidence="2">The sequence shown here is derived from an EMBL/GenBank/DDBJ whole genome shotgun (WGS) entry which is preliminary data.</text>
</comment>
<feature type="region of interest" description="Disordered" evidence="1">
    <location>
        <begin position="70"/>
        <end position="98"/>
    </location>
</feature>
<evidence type="ECO:0000313" key="3">
    <source>
        <dbReference type="Proteomes" id="UP000314294"/>
    </source>
</evidence>